<name>A0A6J3M5A6_9PEZI</name>
<reference evidence="2" key="3">
    <citation type="submission" date="2025-08" db="UniProtKB">
        <authorList>
            <consortium name="RefSeq"/>
        </authorList>
    </citation>
    <scope>IDENTIFICATION</scope>
    <source>
        <strain evidence="2">CBS 342.82</strain>
    </source>
</reference>
<proteinExistence type="predicted"/>
<dbReference type="OrthoDB" id="5243686at2759"/>
<gene>
    <name evidence="2" type="ORF">K489DRAFT_224063</name>
</gene>
<dbReference type="AlphaFoldDB" id="A0A6J3M5A6"/>
<protein>
    <submittedName>
        <fullName evidence="2">Uncharacterized protein</fullName>
    </submittedName>
</protein>
<dbReference type="GeneID" id="54357552"/>
<keyword evidence="1" id="KW-1185">Reference proteome</keyword>
<dbReference type="Proteomes" id="UP000504637">
    <property type="component" value="Unplaced"/>
</dbReference>
<dbReference type="RefSeq" id="XP_033460094.1">
    <property type="nucleotide sequence ID" value="XM_033599753.1"/>
</dbReference>
<organism evidence="2">
    <name type="scientific">Dissoconium aciculare CBS 342.82</name>
    <dbReference type="NCBI Taxonomy" id="1314786"/>
    <lineage>
        <taxon>Eukaryota</taxon>
        <taxon>Fungi</taxon>
        <taxon>Dikarya</taxon>
        <taxon>Ascomycota</taxon>
        <taxon>Pezizomycotina</taxon>
        <taxon>Dothideomycetes</taxon>
        <taxon>Dothideomycetidae</taxon>
        <taxon>Mycosphaerellales</taxon>
        <taxon>Dissoconiaceae</taxon>
        <taxon>Dissoconium</taxon>
    </lineage>
</organism>
<evidence type="ECO:0000313" key="1">
    <source>
        <dbReference type="Proteomes" id="UP000504637"/>
    </source>
</evidence>
<evidence type="ECO:0000313" key="2">
    <source>
        <dbReference type="RefSeq" id="XP_033460094.1"/>
    </source>
</evidence>
<reference evidence="2" key="2">
    <citation type="submission" date="2020-04" db="EMBL/GenBank/DDBJ databases">
        <authorList>
            <consortium name="NCBI Genome Project"/>
        </authorList>
    </citation>
    <scope>NUCLEOTIDE SEQUENCE</scope>
    <source>
        <strain evidence="2">CBS 342.82</strain>
    </source>
</reference>
<reference evidence="2" key="1">
    <citation type="submission" date="2020-01" db="EMBL/GenBank/DDBJ databases">
        <authorList>
            <consortium name="DOE Joint Genome Institute"/>
            <person name="Haridas S."/>
            <person name="Albert R."/>
            <person name="Binder M."/>
            <person name="Bloem J."/>
            <person name="Labutti K."/>
            <person name="Salamov A."/>
            <person name="Andreopoulos B."/>
            <person name="Baker S.E."/>
            <person name="Barry K."/>
            <person name="Bills G."/>
            <person name="Bluhm B.H."/>
            <person name="Cannon C."/>
            <person name="Castanera R."/>
            <person name="Culley D.E."/>
            <person name="Daum C."/>
            <person name="Ezra D."/>
            <person name="Gonzalez J.B."/>
            <person name="Henrissat B."/>
            <person name="Kuo A."/>
            <person name="Liang C."/>
            <person name="Lipzen A."/>
            <person name="Lutzoni F."/>
            <person name="Magnuson J."/>
            <person name="Mondo S."/>
            <person name="Nolan M."/>
            <person name="Ohm R."/>
            <person name="Pangilinan J."/>
            <person name="Park H.-J."/>
            <person name="Ramirez L."/>
            <person name="Alfaro M."/>
            <person name="Sun H."/>
            <person name="Tritt A."/>
            <person name="Yoshinaga Y."/>
            <person name="Zwiers L.-H."/>
            <person name="Turgeon B.G."/>
            <person name="Goodwin S.B."/>
            <person name="Spatafora J.W."/>
            <person name="Crous P.W."/>
            <person name="Grigoriev I.V."/>
        </authorList>
    </citation>
    <scope>NUCLEOTIDE SEQUENCE</scope>
    <source>
        <strain evidence="2">CBS 342.82</strain>
    </source>
</reference>
<sequence>MNTMEHYMPNADKGVPFYFYVQDIYALDAVRSDGTFWPRSTPQHHRPDSNSGCLFYFDGFRTKRASGLPPRHVVYQNCSMYYGSGRFHIDVAYQKPGNTLDLTNEAARLGIQGPEIGWRPLSFMKGFFDRPGWTASNGGISHASIRGPHDTLLRYNENHAWSSALIPQVYQGPPTRDPSQPAGLTGDLSLVIGLLAMSIPRSEVLTHLSGLIVHGPDGPQWHTNPFVGRGCT</sequence>
<accession>A0A6J3M5A6</accession>